<dbReference type="InterPro" id="IPR017441">
    <property type="entry name" value="Protein_kinase_ATP_BS"/>
</dbReference>
<name>G3H181_CRIGR</name>
<sequence length="1040" mass="114922">MIQKNQCLFTSTQCKVCCAMLISESQKLAHYQSKKHANKVKRYLAIHGMETLKGEVKRLDSDQKSSRSKDKNHCCPICNMTFSSPVVAQSHYLGKTHAKNLRLKQQSTKGAALHQSRETLDPDKFCSLCHSTFNDPAMAQQHYMGKKHRKQETKLKLMAHYGRLADPAVSDSPAGKGYPCKTCKIVLNSIEQYQAHVSGFKHKNQKAVSGESGLGPENSWEEMWLPWVLLSILLGTPAVFLDASEEMELGMGCKGEGKELTSDGALSVIDFCHLSPEPCLAPALERQDQVLTVAVGQPVRQCCRRTERGGHWYKEGRRLASAGRARGWRGRLEITSFLPEDAGQYLCLARGSMTVLHNLTLIVNAPYWTHPQRMEKKLHAVPAGNTVKFRCPAAGNPMPTIRWLKDGQAFHGENRIGGIRLRHQHWSLVMESVVPSDHGTYTCLVENSLGSIRYSYLLDVLERSPHRPILQAGLPANTTAVVGSNVELLCKVYSDAQPHIQWLKHIVINGSSFGADGFPYVQVLKTTDINSSEVEVLYLRNVSAEDAGEYTCLAGNSIGLSYQSAWLTVLPASEARSTDIILYVSGSLALAVVLLLAGVYHRQAIHGHHSRQPVTVQKLSRFPLARQFSLESRSSGKSSLSLVRGVRLSSSGPPLLTGLVSLDLPLDPLWEFPRDRLVLGKPLGEGCFGQVVRAEAFGMNPSQPDQTSTVAVKMLKVFLDLPLPPPPTHTPCAALVELKSSFLSPVVGVSDNASDKDLADLVSEMEMMKLIGRHKNIINLLGVCTQEGPLYVIVECAAKGNLREFLRARRPPGPDLSPDGPRSSDGPLSFPALVSCAYQVARGMQYLESRKCIHRDLAARNVLVTEDDVMKIADFGLARGVHHIDYYKKTSNGRLPVKWMAPEALFDRVYTHQSDVWSFGILLWEIFTLGGSPYPGIPVEELFSLLREGHRMDRPPNCPPELYGLMRECWHAVPSQRPTFKQLVEALDKVLLAVSEEYLDLRLTFGPYSPSNGDASSTCSSSDSVFSHEPSPFPFPGVQT</sequence>
<evidence type="ECO:0000256" key="29">
    <source>
        <dbReference type="ARBA" id="ARBA00023180"/>
    </source>
</evidence>
<dbReference type="PROSITE" id="PS50011">
    <property type="entry name" value="PROTEIN_KINASE_DOM"/>
    <property type="match status" value="1"/>
</dbReference>
<dbReference type="GO" id="GO:0005768">
    <property type="term" value="C:endosome"/>
    <property type="evidence" value="ECO:0007669"/>
    <property type="project" value="UniProtKB-SubCell"/>
</dbReference>
<evidence type="ECO:0000256" key="21">
    <source>
        <dbReference type="ARBA" id="ARBA00022840"/>
    </source>
</evidence>
<keyword evidence="18" id="KW-0418">Kinase</keyword>
<dbReference type="FunFam" id="2.60.40.10:FF:000020">
    <property type="entry name" value="Fibroblast growth factor receptor"/>
    <property type="match status" value="1"/>
</dbReference>
<evidence type="ECO:0000313" key="42">
    <source>
        <dbReference type="EMBL" id="EGV96487.1"/>
    </source>
</evidence>
<keyword evidence="16" id="KW-0967">Endosome</keyword>
<evidence type="ECO:0000256" key="12">
    <source>
        <dbReference type="ARBA" id="ARBA00022723"/>
    </source>
</evidence>
<dbReference type="SMART" id="SM00355">
    <property type="entry name" value="ZnF_C2H2"/>
    <property type="match status" value="4"/>
</dbReference>
<keyword evidence="31" id="KW-0393">Immunoglobulin domain</keyword>
<dbReference type="PROSITE" id="PS00107">
    <property type="entry name" value="PROTEIN_KINASE_ATP"/>
    <property type="match status" value="1"/>
</dbReference>
<dbReference type="InterPro" id="IPR000719">
    <property type="entry name" value="Prot_kinase_dom"/>
</dbReference>
<dbReference type="FunCoup" id="G3H181">
    <property type="interactions" value="766"/>
</dbReference>
<feature type="binding site" evidence="36 38">
    <location>
        <position position="713"/>
    </location>
    <ligand>
        <name>ATP</name>
        <dbReference type="ChEBI" id="CHEBI:30616"/>
    </ligand>
</feature>
<evidence type="ECO:0000256" key="19">
    <source>
        <dbReference type="ARBA" id="ARBA00022824"/>
    </source>
</evidence>
<dbReference type="GO" id="GO:0005524">
    <property type="term" value="F:ATP binding"/>
    <property type="evidence" value="ECO:0007669"/>
    <property type="project" value="UniProtKB-UniRule"/>
</dbReference>
<keyword evidence="10" id="KW-0808">Transferase</keyword>
<feature type="region of interest" description="Disordered" evidence="39">
    <location>
        <begin position="1019"/>
        <end position="1040"/>
    </location>
</feature>
<dbReference type="SMART" id="SM00219">
    <property type="entry name" value="TyrKc"/>
    <property type="match status" value="1"/>
</dbReference>
<feature type="domain" description="Ig-like" evidence="41">
    <location>
        <begin position="468"/>
        <end position="568"/>
    </location>
</feature>
<dbReference type="SUPFAM" id="SSF57667">
    <property type="entry name" value="beta-beta-alpha zinc fingers"/>
    <property type="match status" value="4"/>
</dbReference>
<keyword evidence="23" id="KW-0694">RNA-binding</keyword>
<dbReference type="GO" id="GO:0005886">
    <property type="term" value="C:plasma membrane"/>
    <property type="evidence" value="ECO:0007669"/>
    <property type="project" value="UniProtKB-SubCell"/>
</dbReference>
<evidence type="ECO:0000256" key="7">
    <source>
        <dbReference type="ARBA" id="ARBA00022475"/>
    </source>
</evidence>
<keyword evidence="14" id="KW-0677">Repeat</keyword>
<evidence type="ECO:0000256" key="22">
    <source>
        <dbReference type="ARBA" id="ARBA00022843"/>
    </source>
</evidence>
<protein>
    <recommendedName>
        <fullName evidence="33">Fibroblast growth factor receptor 4</fullName>
        <ecNumber evidence="6">2.7.10.1</ecNumber>
    </recommendedName>
    <alternativeName>
        <fullName evidence="32">Zinc finger protein 346</fullName>
    </alternativeName>
</protein>
<dbReference type="InterPro" id="IPR003598">
    <property type="entry name" value="Ig_sub2"/>
</dbReference>
<evidence type="ECO:0000256" key="3">
    <source>
        <dbReference type="ARBA" id="ARBA00004240"/>
    </source>
</evidence>
<dbReference type="EMBL" id="JH000102">
    <property type="protein sequence ID" value="EGV96487.1"/>
    <property type="molecule type" value="Genomic_DNA"/>
</dbReference>
<dbReference type="Gene3D" id="3.30.200.20">
    <property type="entry name" value="Phosphorylase Kinase, domain 1"/>
    <property type="match status" value="2"/>
</dbReference>
<evidence type="ECO:0000256" key="20">
    <source>
        <dbReference type="ARBA" id="ARBA00022833"/>
    </source>
</evidence>
<reference evidence="43" key="1">
    <citation type="journal article" date="2011" name="Nat. Biotechnol.">
        <title>The genomic sequence of the Chinese hamster ovary (CHO)-K1 cell line.</title>
        <authorList>
            <person name="Xu X."/>
            <person name="Nagarajan H."/>
            <person name="Lewis N.E."/>
            <person name="Pan S."/>
            <person name="Cai Z."/>
            <person name="Liu X."/>
            <person name="Chen W."/>
            <person name="Xie M."/>
            <person name="Wang W."/>
            <person name="Hammond S."/>
            <person name="Andersen M.R."/>
            <person name="Neff N."/>
            <person name="Passarelli B."/>
            <person name="Koh W."/>
            <person name="Fan H.C."/>
            <person name="Wang J."/>
            <person name="Gui Y."/>
            <person name="Lee K.H."/>
            <person name="Betenbaugh M.J."/>
            <person name="Quake S.R."/>
            <person name="Famili I."/>
            <person name="Palsson B.O."/>
            <person name="Wang J."/>
        </authorList>
    </citation>
    <scope>NUCLEOTIDE SEQUENCE [LARGE SCALE GENOMIC DNA]</scope>
    <source>
        <strain evidence="43">CHO K1 cell line</strain>
    </source>
</reference>
<dbReference type="InterPro" id="IPR020635">
    <property type="entry name" value="Tyr_kinase_cat_dom"/>
</dbReference>
<dbReference type="InterPro" id="IPR013098">
    <property type="entry name" value="Ig_I-set"/>
</dbReference>
<keyword evidence="13" id="KW-0732">Signal</keyword>
<keyword evidence="28 42" id="KW-0675">Receptor</keyword>
<evidence type="ECO:0000256" key="32">
    <source>
        <dbReference type="ARBA" id="ARBA00039634"/>
    </source>
</evidence>
<evidence type="ECO:0000256" key="16">
    <source>
        <dbReference type="ARBA" id="ARBA00022753"/>
    </source>
</evidence>
<dbReference type="Gene3D" id="2.60.40.10">
    <property type="entry name" value="Immunoglobulins"/>
    <property type="match status" value="3"/>
</dbReference>
<dbReference type="PRINTS" id="PR00109">
    <property type="entry name" value="TYRKINASE"/>
</dbReference>
<keyword evidence="15 36" id="KW-0547">Nucleotide-binding</keyword>
<evidence type="ECO:0000256" key="23">
    <source>
        <dbReference type="ARBA" id="ARBA00022884"/>
    </source>
</evidence>
<dbReference type="SUPFAM" id="SSF56112">
    <property type="entry name" value="Protein kinase-like (PK-like)"/>
    <property type="match status" value="1"/>
</dbReference>
<keyword evidence="27" id="KW-1015">Disulfide bond</keyword>
<dbReference type="GO" id="GO:0017134">
    <property type="term" value="F:fibroblast growth factor binding"/>
    <property type="evidence" value="ECO:0007669"/>
    <property type="project" value="TreeGrafter"/>
</dbReference>
<evidence type="ECO:0000256" key="11">
    <source>
        <dbReference type="ARBA" id="ARBA00022692"/>
    </source>
</evidence>
<dbReference type="Pfam" id="PF13927">
    <property type="entry name" value="Ig_3"/>
    <property type="match status" value="1"/>
</dbReference>
<evidence type="ECO:0000256" key="35">
    <source>
        <dbReference type="PIRSR" id="PIRSR000615-1"/>
    </source>
</evidence>
<dbReference type="InterPro" id="IPR003599">
    <property type="entry name" value="Ig_sub"/>
</dbReference>
<dbReference type="Pfam" id="PF12874">
    <property type="entry name" value="zf-met"/>
    <property type="match status" value="4"/>
</dbReference>
<keyword evidence="37" id="KW-0460">Magnesium</keyword>
<evidence type="ECO:0000256" key="37">
    <source>
        <dbReference type="PIRSR" id="PIRSR000615-3"/>
    </source>
</evidence>
<evidence type="ECO:0000256" key="33">
    <source>
        <dbReference type="ARBA" id="ARBA00039655"/>
    </source>
</evidence>
<dbReference type="AlphaFoldDB" id="G3H181"/>
<evidence type="ECO:0000256" key="4">
    <source>
        <dbReference type="ARBA" id="ARBA00004251"/>
    </source>
</evidence>
<feature type="binding site" evidence="37">
    <location>
        <position position="874"/>
    </location>
    <ligand>
        <name>Mg(2+)</name>
        <dbReference type="ChEBI" id="CHEBI:18420"/>
    </ligand>
</feature>
<dbReference type="InterPro" id="IPR003604">
    <property type="entry name" value="Matrin/U1-like-C_Znf_C2H2"/>
</dbReference>
<evidence type="ECO:0000256" key="10">
    <source>
        <dbReference type="ARBA" id="ARBA00022679"/>
    </source>
</evidence>
<keyword evidence="7" id="KW-1003">Cell membrane</keyword>
<dbReference type="InterPro" id="IPR011009">
    <property type="entry name" value="Kinase-like_dom_sf"/>
</dbReference>
<keyword evidence="12 37" id="KW-0479">Metal-binding</keyword>
<dbReference type="InterPro" id="IPR008266">
    <property type="entry name" value="Tyr_kinase_AS"/>
</dbReference>
<keyword evidence="11" id="KW-0812">Transmembrane</keyword>
<evidence type="ECO:0000256" key="13">
    <source>
        <dbReference type="ARBA" id="ARBA00022729"/>
    </source>
</evidence>
<dbReference type="PROSITE" id="PS50835">
    <property type="entry name" value="IG_LIKE"/>
    <property type="match status" value="2"/>
</dbReference>
<dbReference type="Pfam" id="PF07714">
    <property type="entry name" value="PK_Tyr_Ser-Thr"/>
    <property type="match status" value="1"/>
</dbReference>
<evidence type="ECO:0000256" key="26">
    <source>
        <dbReference type="ARBA" id="ARBA00023137"/>
    </source>
</evidence>
<dbReference type="Proteomes" id="UP000001075">
    <property type="component" value="Unassembled WGS sequence"/>
</dbReference>
<keyword evidence="9" id="KW-0597">Phosphoprotein</keyword>
<dbReference type="GO" id="GO:0003725">
    <property type="term" value="F:double-stranded RNA binding"/>
    <property type="evidence" value="ECO:0007669"/>
    <property type="project" value="UniProtKB-ARBA"/>
</dbReference>
<evidence type="ECO:0000256" key="36">
    <source>
        <dbReference type="PIRSR" id="PIRSR000615-2"/>
    </source>
</evidence>
<evidence type="ECO:0000256" key="9">
    <source>
        <dbReference type="ARBA" id="ARBA00022553"/>
    </source>
</evidence>
<evidence type="ECO:0000256" key="18">
    <source>
        <dbReference type="ARBA" id="ARBA00022777"/>
    </source>
</evidence>
<dbReference type="GO" id="GO:0005007">
    <property type="term" value="F:fibroblast growth factor receptor activity"/>
    <property type="evidence" value="ECO:0007669"/>
    <property type="project" value="TreeGrafter"/>
</dbReference>
<dbReference type="InterPro" id="IPR001245">
    <property type="entry name" value="Ser-Thr/Tyr_kinase_cat_dom"/>
</dbReference>
<evidence type="ECO:0000256" key="17">
    <source>
        <dbReference type="ARBA" id="ARBA00022771"/>
    </source>
</evidence>
<evidence type="ECO:0000256" key="5">
    <source>
        <dbReference type="ARBA" id="ARBA00004496"/>
    </source>
</evidence>
<keyword evidence="20" id="KW-0862">Zinc</keyword>
<keyword evidence="24" id="KW-1133">Transmembrane helix</keyword>
<keyword evidence="22" id="KW-0832">Ubl conjugation</keyword>
<keyword evidence="8" id="KW-0963">Cytoplasm</keyword>
<feature type="compositionally biased region" description="Pro residues" evidence="39">
    <location>
        <begin position="1031"/>
        <end position="1040"/>
    </location>
</feature>
<dbReference type="FunFam" id="3.30.160.60:FF:000581">
    <property type="entry name" value="zinc finger protein 346 isoform X1"/>
    <property type="match status" value="1"/>
</dbReference>
<dbReference type="GO" id="GO:0070857">
    <property type="term" value="P:regulation of bile acid biosynthetic process"/>
    <property type="evidence" value="ECO:0007669"/>
    <property type="project" value="TreeGrafter"/>
</dbReference>
<keyword evidence="21 36" id="KW-0067">ATP-binding</keyword>
<evidence type="ECO:0000256" key="28">
    <source>
        <dbReference type="ARBA" id="ARBA00023170"/>
    </source>
</evidence>
<evidence type="ECO:0000256" key="25">
    <source>
        <dbReference type="ARBA" id="ARBA00023136"/>
    </source>
</evidence>
<feature type="domain" description="Protein kinase" evidence="40">
    <location>
        <begin position="677"/>
        <end position="999"/>
    </location>
</feature>
<dbReference type="InterPro" id="IPR036236">
    <property type="entry name" value="Znf_C2H2_sf"/>
</dbReference>
<evidence type="ECO:0000256" key="31">
    <source>
        <dbReference type="ARBA" id="ARBA00023319"/>
    </source>
</evidence>
<dbReference type="PaxDb" id="10029-XP_007613619.1"/>
<proteinExistence type="predicted"/>
<evidence type="ECO:0000256" key="8">
    <source>
        <dbReference type="ARBA" id="ARBA00022490"/>
    </source>
</evidence>
<evidence type="ECO:0000256" key="30">
    <source>
        <dbReference type="ARBA" id="ARBA00023242"/>
    </source>
</evidence>
<organism evidence="42 43">
    <name type="scientific">Cricetulus griseus</name>
    <name type="common">Chinese hamster</name>
    <name type="synonym">Cricetulus barabensis griseus</name>
    <dbReference type="NCBI Taxonomy" id="10029"/>
    <lineage>
        <taxon>Eukaryota</taxon>
        <taxon>Metazoa</taxon>
        <taxon>Chordata</taxon>
        <taxon>Craniata</taxon>
        <taxon>Vertebrata</taxon>
        <taxon>Euteleostomi</taxon>
        <taxon>Mammalia</taxon>
        <taxon>Eutheria</taxon>
        <taxon>Euarchontoglires</taxon>
        <taxon>Glires</taxon>
        <taxon>Rodentia</taxon>
        <taxon>Myomorpha</taxon>
        <taxon>Muroidea</taxon>
        <taxon>Cricetidae</taxon>
        <taxon>Cricetinae</taxon>
        <taxon>Cricetulus</taxon>
    </lineage>
</organism>
<feature type="binding site" evidence="37">
    <location>
        <position position="861"/>
    </location>
    <ligand>
        <name>Mg(2+)</name>
        <dbReference type="ChEBI" id="CHEBI:18420"/>
    </ligand>
</feature>
<dbReference type="eggNOG" id="ENOG502RVNK">
    <property type="taxonomic scope" value="Eukaryota"/>
</dbReference>
<dbReference type="SMART" id="SM00408">
    <property type="entry name" value="IGc2"/>
    <property type="match status" value="3"/>
</dbReference>
<dbReference type="SMART" id="SM00451">
    <property type="entry name" value="ZnF_U1"/>
    <property type="match status" value="4"/>
</dbReference>
<evidence type="ECO:0000256" key="15">
    <source>
        <dbReference type="ARBA" id="ARBA00022741"/>
    </source>
</evidence>
<dbReference type="PROSITE" id="PS00109">
    <property type="entry name" value="PROTEIN_KINASE_TYR"/>
    <property type="match status" value="1"/>
</dbReference>
<dbReference type="FunFam" id="2.60.40.10:FF:000016">
    <property type="entry name" value="Fibroblast growth factor receptor"/>
    <property type="match status" value="1"/>
</dbReference>
<comment type="subcellular location">
    <subcellularLocation>
        <location evidence="4">Cell membrane</location>
        <topology evidence="4">Single-pass type I membrane protein</topology>
    </subcellularLocation>
    <subcellularLocation>
        <location evidence="5">Cytoplasm</location>
    </subcellularLocation>
    <subcellularLocation>
        <location evidence="3">Endoplasmic reticulum</location>
    </subcellularLocation>
    <subcellularLocation>
        <location evidence="2">Endosome</location>
    </subcellularLocation>
    <subcellularLocation>
        <location evidence="1">Nucleus</location>
    </subcellularLocation>
</comment>
<accession>G3H181</accession>
<evidence type="ECO:0000256" key="2">
    <source>
        <dbReference type="ARBA" id="ARBA00004177"/>
    </source>
</evidence>
<dbReference type="FunFam" id="1.10.510.10:FF:000007">
    <property type="entry name" value="Fibroblast growth factor receptor"/>
    <property type="match status" value="1"/>
</dbReference>
<dbReference type="PANTHER" id="PTHR24416">
    <property type="entry name" value="TYROSINE-PROTEIN KINASE RECEPTOR"/>
    <property type="match status" value="1"/>
</dbReference>
<dbReference type="InParanoid" id="G3H181"/>
<evidence type="ECO:0000256" key="39">
    <source>
        <dbReference type="SAM" id="MobiDB-lite"/>
    </source>
</evidence>
<dbReference type="Pfam" id="PF07679">
    <property type="entry name" value="I-set"/>
    <property type="match status" value="1"/>
</dbReference>
<feature type="binding site" evidence="36">
    <location>
        <begin position="684"/>
        <end position="691"/>
    </location>
    <ligand>
        <name>ATP</name>
        <dbReference type="ChEBI" id="CHEBI:30616"/>
    </ligand>
</feature>
<feature type="active site" description="Proton acceptor" evidence="35">
    <location>
        <position position="856"/>
    </location>
</feature>
<keyword evidence="17" id="KW-0863">Zinc-finger</keyword>
<dbReference type="PANTHER" id="PTHR24416:SF343">
    <property type="entry name" value="FIBROBLAST GROWTH FACTOR RECEPTOR 4"/>
    <property type="match status" value="1"/>
</dbReference>
<evidence type="ECO:0000256" key="34">
    <source>
        <dbReference type="ARBA" id="ARBA00051243"/>
    </source>
</evidence>
<keyword evidence="25" id="KW-0472">Membrane</keyword>
<evidence type="ECO:0000259" key="40">
    <source>
        <dbReference type="PROSITE" id="PS50011"/>
    </source>
</evidence>
<dbReference type="STRING" id="10029.G3H181"/>
<evidence type="ECO:0000259" key="41">
    <source>
        <dbReference type="PROSITE" id="PS50835"/>
    </source>
</evidence>
<dbReference type="InterPro" id="IPR013783">
    <property type="entry name" value="Ig-like_fold"/>
</dbReference>
<dbReference type="FunFam" id="3.30.160.60:FF:000700">
    <property type="entry name" value="zinc finger protein 346 isoform X1"/>
    <property type="match status" value="1"/>
</dbReference>
<dbReference type="GO" id="GO:0070374">
    <property type="term" value="P:positive regulation of ERK1 and ERK2 cascade"/>
    <property type="evidence" value="ECO:0007669"/>
    <property type="project" value="TreeGrafter"/>
</dbReference>
<gene>
    <name evidence="42" type="ORF">I79_003906</name>
</gene>
<dbReference type="InterPro" id="IPR050122">
    <property type="entry name" value="RTK"/>
</dbReference>
<dbReference type="GO" id="GO:0005783">
    <property type="term" value="C:endoplasmic reticulum"/>
    <property type="evidence" value="ECO:0007669"/>
    <property type="project" value="UniProtKB-SubCell"/>
</dbReference>
<keyword evidence="26" id="KW-0829">Tyrosine-protein kinase</keyword>
<dbReference type="SMART" id="SM00409">
    <property type="entry name" value="IG"/>
    <property type="match status" value="3"/>
</dbReference>
<dbReference type="InterPro" id="IPR013087">
    <property type="entry name" value="Znf_C2H2_type"/>
</dbReference>
<evidence type="ECO:0000313" key="43">
    <source>
        <dbReference type="Proteomes" id="UP000001075"/>
    </source>
</evidence>
<evidence type="ECO:0000256" key="14">
    <source>
        <dbReference type="ARBA" id="ARBA00022737"/>
    </source>
</evidence>
<dbReference type="PROSITE" id="PS00028">
    <property type="entry name" value="ZINC_FINGER_C2H2_1"/>
    <property type="match status" value="3"/>
</dbReference>
<dbReference type="Gene3D" id="3.30.160.60">
    <property type="entry name" value="Classic Zinc Finger"/>
    <property type="match status" value="4"/>
</dbReference>
<keyword evidence="30" id="KW-0539">Nucleus</keyword>
<feature type="binding site" evidence="36">
    <location>
        <position position="860"/>
    </location>
    <ligand>
        <name>ATP</name>
        <dbReference type="ChEBI" id="CHEBI:30616"/>
    </ligand>
</feature>
<keyword evidence="19" id="KW-0256">Endoplasmic reticulum</keyword>
<dbReference type="SUPFAM" id="SSF48726">
    <property type="entry name" value="Immunoglobulin"/>
    <property type="match status" value="3"/>
</dbReference>
<evidence type="ECO:0000256" key="38">
    <source>
        <dbReference type="PROSITE-ProRule" id="PRU10141"/>
    </source>
</evidence>
<comment type="catalytic activity">
    <reaction evidence="34">
        <text>L-tyrosyl-[protein] + ATP = O-phospho-L-tyrosyl-[protein] + ADP + H(+)</text>
        <dbReference type="Rhea" id="RHEA:10596"/>
        <dbReference type="Rhea" id="RHEA-COMP:10136"/>
        <dbReference type="Rhea" id="RHEA-COMP:20101"/>
        <dbReference type="ChEBI" id="CHEBI:15378"/>
        <dbReference type="ChEBI" id="CHEBI:30616"/>
        <dbReference type="ChEBI" id="CHEBI:46858"/>
        <dbReference type="ChEBI" id="CHEBI:61978"/>
        <dbReference type="ChEBI" id="CHEBI:456216"/>
        <dbReference type="EC" id="2.7.10.1"/>
    </reaction>
</comment>
<dbReference type="EC" id="2.7.10.1" evidence="6"/>
<dbReference type="GO" id="GO:0043235">
    <property type="term" value="C:receptor complex"/>
    <property type="evidence" value="ECO:0007669"/>
    <property type="project" value="TreeGrafter"/>
</dbReference>
<dbReference type="InterPro" id="IPR007110">
    <property type="entry name" value="Ig-like_dom"/>
</dbReference>
<keyword evidence="29" id="KW-0325">Glycoprotein</keyword>
<evidence type="ECO:0000256" key="27">
    <source>
        <dbReference type="ARBA" id="ARBA00023157"/>
    </source>
</evidence>
<evidence type="ECO:0000256" key="1">
    <source>
        <dbReference type="ARBA" id="ARBA00004123"/>
    </source>
</evidence>
<dbReference type="InterPro" id="IPR036179">
    <property type="entry name" value="Ig-like_dom_sf"/>
</dbReference>
<dbReference type="Gene3D" id="1.10.510.10">
    <property type="entry name" value="Transferase(Phosphotransferase) domain 1"/>
    <property type="match status" value="1"/>
</dbReference>
<evidence type="ECO:0000256" key="6">
    <source>
        <dbReference type="ARBA" id="ARBA00011902"/>
    </source>
</evidence>
<evidence type="ECO:0000256" key="24">
    <source>
        <dbReference type="ARBA" id="ARBA00022989"/>
    </source>
</evidence>
<dbReference type="GO" id="GO:0005634">
    <property type="term" value="C:nucleus"/>
    <property type="evidence" value="ECO:0007669"/>
    <property type="project" value="UniProtKB-SubCell"/>
</dbReference>
<dbReference type="GO" id="GO:0008270">
    <property type="term" value="F:zinc ion binding"/>
    <property type="evidence" value="ECO:0007669"/>
    <property type="project" value="UniProtKB-KW"/>
</dbReference>
<feature type="domain" description="Ig-like" evidence="41">
    <location>
        <begin position="371"/>
        <end position="459"/>
    </location>
</feature>